<dbReference type="AlphaFoldDB" id="A0A6M0SGA4"/>
<dbReference type="Proteomes" id="UP000473574">
    <property type="component" value="Unassembled WGS sequence"/>
</dbReference>
<feature type="domain" description="SnoaL-like" evidence="1">
    <location>
        <begin position="10"/>
        <end position="117"/>
    </location>
</feature>
<dbReference type="SUPFAM" id="SSF54427">
    <property type="entry name" value="NTF2-like"/>
    <property type="match status" value="1"/>
</dbReference>
<protein>
    <submittedName>
        <fullName evidence="2">Nuclear transport factor 2 family protein</fullName>
    </submittedName>
</protein>
<organism evidence="2 3">
    <name type="scientific">Adonisia turfae CCMR0082</name>
    <dbReference type="NCBI Taxonomy" id="2304604"/>
    <lineage>
        <taxon>Bacteria</taxon>
        <taxon>Bacillati</taxon>
        <taxon>Cyanobacteriota</taxon>
        <taxon>Adonisia</taxon>
        <taxon>Adonisia turfae</taxon>
    </lineage>
</organism>
<dbReference type="Gene3D" id="3.10.450.50">
    <property type="match status" value="1"/>
</dbReference>
<dbReference type="InterPro" id="IPR037401">
    <property type="entry name" value="SnoaL-like"/>
</dbReference>
<evidence type="ECO:0000259" key="1">
    <source>
        <dbReference type="Pfam" id="PF12680"/>
    </source>
</evidence>
<evidence type="ECO:0000313" key="3">
    <source>
        <dbReference type="Proteomes" id="UP000473574"/>
    </source>
</evidence>
<dbReference type="InterPro" id="IPR032710">
    <property type="entry name" value="NTF2-like_dom_sf"/>
</dbReference>
<proteinExistence type="predicted"/>
<dbReference type="EMBL" id="QZCE01000002">
    <property type="protein sequence ID" value="NEZ66991.1"/>
    <property type="molecule type" value="Genomic_DNA"/>
</dbReference>
<reference evidence="2 3" key="1">
    <citation type="journal article" date="2020" name="Microb. Ecol.">
        <title>Ecogenomics of the Marine Benthic Filamentous Cyanobacterium Adonisia.</title>
        <authorList>
            <person name="Walter J.M."/>
            <person name="Coutinho F.H."/>
            <person name="Leomil L."/>
            <person name="Hargreaves P.I."/>
            <person name="Campeao M.E."/>
            <person name="Vieira V.V."/>
            <person name="Silva B.S."/>
            <person name="Fistarol G.O."/>
            <person name="Salomon P.S."/>
            <person name="Sawabe T."/>
            <person name="Mino S."/>
            <person name="Hosokawa M."/>
            <person name="Miyashita H."/>
            <person name="Maruyama F."/>
            <person name="van Verk M.C."/>
            <person name="Dutilh B.E."/>
            <person name="Thompson C.C."/>
            <person name="Thompson F.L."/>
        </authorList>
    </citation>
    <scope>NUCLEOTIDE SEQUENCE [LARGE SCALE GENOMIC DNA]</scope>
    <source>
        <strain evidence="2 3">CCMR0082</strain>
    </source>
</reference>
<evidence type="ECO:0000313" key="2">
    <source>
        <dbReference type="EMBL" id="NEZ66991.1"/>
    </source>
</evidence>
<comment type="caution">
    <text evidence="2">The sequence shown here is derived from an EMBL/GenBank/DDBJ whole genome shotgun (WGS) entry which is preliminary data.</text>
</comment>
<accession>A0A6M0SGA4</accession>
<dbReference type="PANTHER" id="PTHR41252">
    <property type="entry name" value="BLR2505 PROTEIN"/>
    <property type="match status" value="1"/>
</dbReference>
<dbReference type="Pfam" id="PF12680">
    <property type="entry name" value="SnoaL_2"/>
    <property type="match status" value="1"/>
</dbReference>
<dbReference type="RefSeq" id="WP_163669619.1">
    <property type="nucleotide sequence ID" value="NZ_QZCE01000002.1"/>
</dbReference>
<dbReference type="PANTHER" id="PTHR41252:SF1">
    <property type="entry name" value="BLR2505 PROTEIN"/>
    <property type="match status" value="1"/>
</dbReference>
<name>A0A6M0SGA4_9CYAN</name>
<gene>
    <name evidence="2" type="ORF">D0962_30280</name>
</gene>
<sequence length="134" mass="14871">MSIEDNKRIVADFFEHFSAADVPGALELLDDDAIWRVMGREGGLPMSGEMNKEAIGTLMGNVKAAIPDGMTLTSTGWTAEGDRVALEMESYGKMANGNVYNNHYHFLVTVLDGKITSLREYMDTYQVKRLFIDA</sequence>